<evidence type="ECO:0000256" key="1">
    <source>
        <dbReference type="ARBA" id="ARBA00022737"/>
    </source>
</evidence>
<evidence type="ECO:0000313" key="4">
    <source>
        <dbReference type="Proteomes" id="UP001412067"/>
    </source>
</evidence>
<dbReference type="InterPro" id="IPR002885">
    <property type="entry name" value="PPR_rpt"/>
</dbReference>
<feature type="repeat" description="PPR" evidence="2">
    <location>
        <begin position="369"/>
        <end position="403"/>
    </location>
</feature>
<keyword evidence="1" id="KW-0677">Repeat</keyword>
<dbReference type="PANTHER" id="PTHR47926">
    <property type="entry name" value="PENTATRICOPEPTIDE REPEAT-CONTAINING PROTEIN"/>
    <property type="match status" value="1"/>
</dbReference>
<protein>
    <submittedName>
        <fullName evidence="3">Pentatricopeptide repeat-containing protein</fullName>
    </submittedName>
</protein>
<dbReference type="NCBIfam" id="TIGR00756">
    <property type="entry name" value="PPR"/>
    <property type="match status" value="5"/>
</dbReference>
<dbReference type="PANTHER" id="PTHR47926:SF452">
    <property type="entry name" value="PENTATRICOPEPTIDE REPEAT-CONTAINING PROTEIN"/>
    <property type="match status" value="1"/>
</dbReference>
<evidence type="ECO:0000313" key="3">
    <source>
        <dbReference type="EMBL" id="KAK8966722.1"/>
    </source>
</evidence>
<accession>A0ABR2MR86</accession>
<proteinExistence type="predicted"/>
<comment type="caution">
    <text evidence="3">The sequence shown here is derived from an EMBL/GenBank/DDBJ whole genome shotgun (WGS) entry which is preliminary data.</text>
</comment>
<dbReference type="Proteomes" id="UP001412067">
    <property type="component" value="Unassembled WGS sequence"/>
</dbReference>
<gene>
    <name evidence="3" type="primary">PCMP-H23</name>
    <name evidence="3" type="ORF">KSP40_PGU021692</name>
</gene>
<dbReference type="PROSITE" id="PS51375">
    <property type="entry name" value="PPR"/>
    <property type="match status" value="5"/>
</dbReference>
<dbReference type="InterPro" id="IPR046848">
    <property type="entry name" value="E_motif"/>
</dbReference>
<dbReference type="EMBL" id="JBBWWR010000005">
    <property type="protein sequence ID" value="KAK8966722.1"/>
    <property type="molecule type" value="Genomic_DNA"/>
</dbReference>
<dbReference type="Pfam" id="PF20431">
    <property type="entry name" value="E_motif"/>
    <property type="match status" value="1"/>
</dbReference>
<feature type="repeat" description="PPR" evidence="2">
    <location>
        <begin position="404"/>
        <end position="438"/>
    </location>
</feature>
<feature type="repeat" description="PPR" evidence="2">
    <location>
        <begin position="166"/>
        <end position="200"/>
    </location>
</feature>
<sequence>MILERLGTLLQQCTKIRAAKSGASLHAFLIKVNSDSDVFICNHMINMYAKCNCLRDASQIFDGMPCKNLVSWSALISGYEQSGEALMALNIFSQMHFQPNEFVYASIISACACLTALSQGKQVHAHSLKAGYDSISFVYNSLISLYMKCGCTQPALLLFSSISKPNSVSYNSLITGFWENSQLEKGLELFGVLIRQGLQPNQFSYAAVFGICTTKEDIVSGRGLHCHTIKLGLDRSAFVGNVILRMYAKCGSFGDLENTFLHINGKDVITCNTYIAACSYFGEHSKGLMIFREMDNTYGLDPDNFTLSGVLTACSELSSFRYGTQIHGHLIRTRVELDIGVFNAIMNMYAKCGCFKYACHIFRSMPERNLVSWNTIIVGLGYHGHGRIAVKVFERMKVHGLKPDSVTFTGLLTACCHAGLVDEGKSYFDSMEEAGYPPKVEHLSCLIDLFGRAARLEDAEAYANMFPFGNDSIIWGSILSSCRLYGNLVVGERVAGKILELQPSTSSPFVLLSTLYASDARWDSVAMSWKILRCSGVKKEPGYSLVNVNDVSEKFTVGFFSHSRIEEIFDTLRSLSLEAERFSPHI</sequence>
<dbReference type="Gene3D" id="1.25.40.10">
    <property type="entry name" value="Tetratricopeptide repeat domain"/>
    <property type="match status" value="4"/>
</dbReference>
<reference evidence="3 4" key="1">
    <citation type="journal article" date="2022" name="Nat. Plants">
        <title>Genomes of leafy and leafless Platanthera orchids illuminate the evolution of mycoheterotrophy.</title>
        <authorList>
            <person name="Li M.H."/>
            <person name="Liu K.W."/>
            <person name="Li Z."/>
            <person name="Lu H.C."/>
            <person name="Ye Q.L."/>
            <person name="Zhang D."/>
            <person name="Wang J.Y."/>
            <person name="Li Y.F."/>
            <person name="Zhong Z.M."/>
            <person name="Liu X."/>
            <person name="Yu X."/>
            <person name="Liu D.K."/>
            <person name="Tu X.D."/>
            <person name="Liu B."/>
            <person name="Hao Y."/>
            <person name="Liao X.Y."/>
            <person name="Jiang Y.T."/>
            <person name="Sun W.H."/>
            <person name="Chen J."/>
            <person name="Chen Y.Q."/>
            <person name="Ai Y."/>
            <person name="Zhai J.W."/>
            <person name="Wu S.S."/>
            <person name="Zhou Z."/>
            <person name="Hsiao Y.Y."/>
            <person name="Wu W.L."/>
            <person name="Chen Y.Y."/>
            <person name="Lin Y.F."/>
            <person name="Hsu J.L."/>
            <person name="Li C.Y."/>
            <person name="Wang Z.W."/>
            <person name="Zhao X."/>
            <person name="Zhong W.Y."/>
            <person name="Ma X.K."/>
            <person name="Ma L."/>
            <person name="Huang J."/>
            <person name="Chen G.Z."/>
            <person name="Huang M.Z."/>
            <person name="Huang L."/>
            <person name="Peng D.H."/>
            <person name="Luo Y.B."/>
            <person name="Zou S.Q."/>
            <person name="Chen S.P."/>
            <person name="Lan S."/>
            <person name="Tsai W.C."/>
            <person name="Van de Peer Y."/>
            <person name="Liu Z.J."/>
        </authorList>
    </citation>
    <scope>NUCLEOTIDE SEQUENCE [LARGE SCALE GENOMIC DNA]</scope>
    <source>
        <strain evidence="3">Lor288</strain>
    </source>
</reference>
<name>A0ABR2MR86_9ASPA</name>
<evidence type="ECO:0000256" key="2">
    <source>
        <dbReference type="PROSITE-ProRule" id="PRU00708"/>
    </source>
</evidence>
<dbReference type="InterPro" id="IPR011990">
    <property type="entry name" value="TPR-like_helical_dom_sf"/>
</dbReference>
<dbReference type="Pfam" id="PF01535">
    <property type="entry name" value="PPR"/>
    <property type="match status" value="4"/>
</dbReference>
<keyword evidence="4" id="KW-1185">Reference proteome</keyword>
<organism evidence="3 4">
    <name type="scientific">Platanthera guangdongensis</name>
    <dbReference type="NCBI Taxonomy" id="2320717"/>
    <lineage>
        <taxon>Eukaryota</taxon>
        <taxon>Viridiplantae</taxon>
        <taxon>Streptophyta</taxon>
        <taxon>Embryophyta</taxon>
        <taxon>Tracheophyta</taxon>
        <taxon>Spermatophyta</taxon>
        <taxon>Magnoliopsida</taxon>
        <taxon>Liliopsida</taxon>
        <taxon>Asparagales</taxon>
        <taxon>Orchidaceae</taxon>
        <taxon>Orchidoideae</taxon>
        <taxon>Orchideae</taxon>
        <taxon>Orchidinae</taxon>
        <taxon>Platanthera</taxon>
    </lineage>
</organism>
<feature type="repeat" description="PPR" evidence="2">
    <location>
        <begin position="37"/>
        <end position="71"/>
    </location>
</feature>
<dbReference type="InterPro" id="IPR046960">
    <property type="entry name" value="PPR_At4g14850-like_plant"/>
</dbReference>
<dbReference type="Pfam" id="PF13041">
    <property type="entry name" value="PPR_2"/>
    <property type="match status" value="2"/>
</dbReference>
<feature type="repeat" description="PPR" evidence="2">
    <location>
        <begin position="338"/>
        <end position="368"/>
    </location>
</feature>